<evidence type="ECO:0000313" key="2">
    <source>
        <dbReference type="EMBL" id="GFF89411.1"/>
    </source>
</evidence>
<sequence length="510" mass="56757">MAAASPEGEAWFFHEALTVKDKFDPADPKQFYSHVLLEVVTNYTVDEGYYVPKIPWEDHPRAQKQEWNPAARTSYARYKFMIVMTGPSCGKITRQQAVHGSFDYWELKPQSGKQMVALVPVLIPNIDERFLYVDLTYPLRGIYFPKSHLAHPKYSNMCTYSRLDFRSRKVTLKAYTPDYSKMVKEVMKKTGSQLGSIAGQPGSQAGGAMGSLFGGLAESSYGLYPHKESKQEPGILEQEKERQKKESSLWFFQEDECLPNDATTGWGFQPQWTARFDIFSLTRVLAIPDHLLKPDYRDPYQFIKLFSCKALAGAKPENADSTMNSTDVVRFDQLVSKQLGIQFDYKGNGLDPNWLVKVLSGIAAVALSCIPMIGPLVALGEQLIVDAILDPESFKSQQGLISKIPGVVGAMTATGQNTKAFLSETASKARPSTVLAVESPERQSVYVGPEDTDASKQKGQEDKGRPDSESRNFENAADGPCIIEQPWTEKDLSNLEDAPSPKNALVYVGE</sequence>
<gene>
    <name evidence="2" type="ORF">IFM53868_05829</name>
</gene>
<name>A0ABQ1AWQ5_9EURO</name>
<protein>
    <submittedName>
        <fullName evidence="2">Uncharacterized protein</fullName>
    </submittedName>
</protein>
<feature type="compositionally biased region" description="Basic and acidic residues" evidence="1">
    <location>
        <begin position="453"/>
        <end position="472"/>
    </location>
</feature>
<evidence type="ECO:0000256" key="1">
    <source>
        <dbReference type="SAM" id="MobiDB-lite"/>
    </source>
</evidence>
<comment type="caution">
    <text evidence="2">The sequence shown here is derived from an EMBL/GenBank/DDBJ whole genome shotgun (WGS) entry which is preliminary data.</text>
</comment>
<proteinExistence type="predicted"/>
<feature type="region of interest" description="Disordered" evidence="1">
    <location>
        <begin position="439"/>
        <end position="510"/>
    </location>
</feature>
<dbReference type="Proteomes" id="UP000465266">
    <property type="component" value="Unassembled WGS sequence"/>
</dbReference>
<accession>A0ABQ1AWQ5</accession>
<evidence type="ECO:0000313" key="3">
    <source>
        <dbReference type="Proteomes" id="UP000465266"/>
    </source>
</evidence>
<reference evidence="2 3" key="1">
    <citation type="submission" date="2020-01" db="EMBL/GenBank/DDBJ databases">
        <title>Draft genome sequence of Aspergillus udagawae IFM 53868.</title>
        <authorList>
            <person name="Takahashi H."/>
            <person name="Yaguchi T."/>
        </authorList>
    </citation>
    <scope>NUCLEOTIDE SEQUENCE [LARGE SCALE GENOMIC DNA]</scope>
    <source>
        <strain evidence="2 3">IFM 53868</strain>
    </source>
</reference>
<keyword evidence="3" id="KW-1185">Reference proteome</keyword>
<organism evidence="2 3">
    <name type="scientific">Aspergillus udagawae</name>
    <dbReference type="NCBI Taxonomy" id="91492"/>
    <lineage>
        <taxon>Eukaryota</taxon>
        <taxon>Fungi</taxon>
        <taxon>Dikarya</taxon>
        <taxon>Ascomycota</taxon>
        <taxon>Pezizomycotina</taxon>
        <taxon>Eurotiomycetes</taxon>
        <taxon>Eurotiomycetidae</taxon>
        <taxon>Eurotiales</taxon>
        <taxon>Aspergillaceae</taxon>
        <taxon>Aspergillus</taxon>
        <taxon>Aspergillus subgen. Fumigati</taxon>
    </lineage>
</organism>
<dbReference type="EMBL" id="BLKG01000061">
    <property type="protein sequence ID" value="GFF89411.1"/>
    <property type="molecule type" value="Genomic_DNA"/>
</dbReference>